<dbReference type="GO" id="GO:0036297">
    <property type="term" value="P:interstrand cross-link repair"/>
    <property type="evidence" value="ECO:0007669"/>
    <property type="project" value="TreeGrafter"/>
</dbReference>
<evidence type="ECO:0000256" key="2">
    <source>
        <dbReference type="ARBA" id="ARBA00022499"/>
    </source>
</evidence>
<keyword evidence="3" id="KW-0832">Ubl conjugation</keyword>
<dbReference type="GO" id="GO:0031573">
    <property type="term" value="P:mitotic intra-S DNA damage checkpoint signaling"/>
    <property type="evidence" value="ECO:0007669"/>
    <property type="project" value="TreeGrafter"/>
</dbReference>
<sequence>EWLSEHTTTVFQDSFVLDYNVDSQPPEVLLALSVSYNMEDDADEEGNAIVLNLAPMVLKAEQLRTNNHEYMDKLITMTPQFRLLRMVESHLNNGDLSNIDALLGCPIYTPELTIYDKFESLSQAEQHSSISCLFYSINWFRELINAFVTQKDPELKKKVFGRLRQMIGLQKILCRVAPLSPSYIPVLAVFDLDASQSLPAPGAVVAGSKKTAGKKGRKKGATGKGKV</sequence>
<name>A0AAV2S4Z4_MEGNR</name>
<dbReference type="GO" id="GO:0005634">
    <property type="term" value="C:nucleus"/>
    <property type="evidence" value="ECO:0007669"/>
    <property type="project" value="UniProtKB-SubCell"/>
</dbReference>
<dbReference type="GO" id="GO:0007129">
    <property type="term" value="P:homologous chromosome pairing at meiosis"/>
    <property type="evidence" value="ECO:0007669"/>
    <property type="project" value="TreeGrafter"/>
</dbReference>
<feature type="compositionally biased region" description="Basic residues" evidence="6">
    <location>
        <begin position="211"/>
        <end position="227"/>
    </location>
</feature>
<feature type="non-terminal residue" evidence="7">
    <location>
        <position position="227"/>
    </location>
</feature>
<protein>
    <submittedName>
        <fullName evidence="7">Uncharacterized protein</fullName>
    </submittedName>
</protein>
<organism evidence="7 8">
    <name type="scientific">Meganyctiphanes norvegica</name>
    <name type="common">Northern krill</name>
    <name type="synonym">Thysanopoda norvegica</name>
    <dbReference type="NCBI Taxonomy" id="48144"/>
    <lineage>
        <taxon>Eukaryota</taxon>
        <taxon>Metazoa</taxon>
        <taxon>Ecdysozoa</taxon>
        <taxon>Arthropoda</taxon>
        <taxon>Crustacea</taxon>
        <taxon>Multicrustacea</taxon>
        <taxon>Malacostraca</taxon>
        <taxon>Eumalacostraca</taxon>
        <taxon>Eucarida</taxon>
        <taxon>Euphausiacea</taxon>
        <taxon>Euphausiidae</taxon>
        <taxon>Meganyctiphanes</taxon>
    </lineage>
</organism>
<keyword evidence="2" id="KW-1017">Isopeptide bond</keyword>
<gene>
    <name evidence="7" type="ORF">MNOR_LOCUS33245</name>
</gene>
<dbReference type="GO" id="GO:0070182">
    <property type="term" value="F:DNA polymerase binding"/>
    <property type="evidence" value="ECO:0007669"/>
    <property type="project" value="TreeGrafter"/>
</dbReference>
<dbReference type="PANTHER" id="PTHR32086">
    <property type="entry name" value="FANCONI ANEMIA GROUP D2 PROTEIN"/>
    <property type="match status" value="1"/>
</dbReference>
<keyword evidence="4" id="KW-0539">Nucleus</keyword>
<reference evidence="7 8" key="1">
    <citation type="submission" date="2024-05" db="EMBL/GenBank/DDBJ databases">
        <authorList>
            <person name="Wallberg A."/>
        </authorList>
    </citation>
    <scope>NUCLEOTIDE SEQUENCE [LARGE SCALE GENOMIC DNA]</scope>
</reference>
<dbReference type="EMBL" id="CAXKWB010047453">
    <property type="protein sequence ID" value="CAL4165380.1"/>
    <property type="molecule type" value="Genomic_DNA"/>
</dbReference>
<keyword evidence="8" id="KW-1185">Reference proteome</keyword>
<dbReference type="InterPro" id="IPR029448">
    <property type="entry name" value="FANCD2"/>
</dbReference>
<evidence type="ECO:0000256" key="1">
    <source>
        <dbReference type="ARBA" id="ARBA00004123"/>
    </source>
</evidence>
<evidence type="ECO:0000256" key="3">
    <source>
        <dbReference type="ARBA" id="ARBA00022843"/>
    </source>
</evidence>
<evidence type="ECO:0000256" key="6">
    <source>
        <dbReference type="SAM" id="MobiDB-lite"/>
    </source>
</evidence>
<comment type="similarity">
    <text evidence="5">Belongs to the Fanconi anemia protein FANCD2 family.</text>
</comment>
<dbReference type="GO" id="GO:0000793">
    <property type="term" value="C:condensed chromosome"/>
    <property type="evidence" value="ECO:0007669"/>
    <property type="project" value="TreeGrafter"/>
</dbReference>
<dbReference type="AlphaFoldDB" id="A0AAV2S4Z4"/>
<dbReference type="PANTHER" id="PTHR32086:SF0">
    <property type="entry name" value="FANCONI ANEMIA GROUP D2 PROTEIN"/>
    <property type="match status" value="1"/>
</dbReference>
<accession>A0AAV2S4Z4</accession>
<evidence type="ECO:0000256" key="4">
    <source>
        <dbReference type="ARBA" id="ARBA00023242"/>
    </source>
</evidence>
<evidence type="ECO:0000256" key="5">
    <source>
        <dbReference type="ARBA" id="ARBA00093456"/>
    </source>
</evidence>
<proteinExistence type="inferred from homology"/>
<dbReference type="Proteomes" id="UP001497623">
    <property type="component" value="Unassembled WGS sequence"/>
</dbReference>
<feature type="non-terminal residue" evidence="7">
    <location>
        <position position="1"/>
    </location>
</feature>
<dbReference type="GO" id="GO:1990918">
    <property type="term" value="P:double-strand break repair involved in meiotic recombination"/>
    <property type="evidence" value="ECO:0007669"/>
    <property type="project" value="TreeGrafter"/>
</dbReference>
<evidence type="ECO:0000313" key="8">
    <source>
        <dbReference type="Proteomes" id="UP001497623"/>
    </source>
</evidence>
<feature type="region of interest" description="Disordered" evidence="6">
    <location>
        <begin position="203"/>
        <end position="227"/>
    </location>
</feature>
<evidence type="ECO:0000313" key="7">
    <source>
        <dbReference type="EMBL" id="CAL4165380.1"/>
    </source>
</evidence>
<dbReference type="Pfam" id="PF14631">
    <property type="entry name" value="FancD2"/>
    <property type="match status" value="1"/>
</dbReference>
<comment type="caution">
    <text evidence="7">The sequence shown here is derived from an EMBL/GenBank/DDBJ whole genome shotgun (WGS) entry which is preliminary data.</text>
</comment>
<comment type="subcellular location">
    <subcellularLocation>
        <location evidence="1">Nucleus</location>
    </subcellularLocation>
</comment>